<comment type="caution">
    <text evidence="2">The sequence shown here is derived from an EMBL/GenBank/DDBJ whole genome shotgun (WGS) entry which is preliminary data.</text>
</comment>
<sequence>MAPADSHQADDFPEDPSSHSIPRQPHNNALQITWVPPALRVANGQPEGRREGMPPPVGGVAGPRGVQDQHNFDVANQYQVADAAQANPFFQLRTNHALQDAWVQPAPANGQPEGRQEDIPAPVGGVAGPCGVQDQHNFDVPYQGVVDHHPRPLVLDNPAYAFPDVGVAQGIPARAQFNVPVNPERNPFGYLNAPGPVQAGFPPPPVQRVPIANQGRAGDLRQLACLYLHHPGAQVGMVSTEAGTAGLFKVVITLESPDVF</sequence>
<dbReference type="Proteomes" id="UP000759537">
    <property type="component" value="Unassembled WGS sequence"/>
</dbReference>
<keyword evidence="3" id="KW-1185">Reference proteome</keyword>
<dbReference type="AlphaFoldDB" id="A0A9P5T4V8"/>
<organism evidence="2 3">
    <name type="scientific">Russula ochroleuca</name>
    <dbReference type="NCBI Taxonomy" id="152965"/>
    <lineage>
        <taxon>Eukaryota</taxon>
        <taxon>Fungi</taxon>
        <taxon>Dikarya</taxon>
        <taxon>Basidiomycota</taxon>
        <taxon>Agaricomycotina</taxon>
        <taxon>Agaricomycetes</taxon>
        <taxon>Russulales</taxon>
        <taxon>Russulaceae</taxon>
        <taxon>Russula</taxon>
    </lineage>
</organism>
<feature type="compositionally biased region" description="Polar residues" evidence="1">
    <location>
        <begin position="18"/>
        <end position="31"/>
    </location>
</feature>
<evidence type="ECO:0000313" key="3">
    <source>
        <dbReference type="Proteomes" id="UP000759537"/>
    </source>
</evidence>
<evidence type="ECO:0000313" key="2">
    <source>
        <dbReference type="EMBL" id="KAF8475337.1"/>
    </source>
</evidence>
<evidence type="ECO:0000256" key="1">
    <source>
        <dbReference type="SAM" id="MobiDB-lite"/>
    </source>
</evidence>
<reference evidence="2" key="2">
    <citation type="journal article" date="2020" name="Nat. Commun.">
        <title>Large-scale genome sequencing of mycorrhizal fungi provides insights into the early evolution of symbiotic traits.</title>
        <authorList>
            <person name="Miyauchi S."/>
            <person name="Kiss E."/>
            <person name="Kuo A."/>
            <person name="Drula E."/>
            <person name="Kohler A."/>
            <person name="Sanchez-Garcia M."/>
            <person name="Morin E."/>
            <person name="Andreopoulos B."/>
            <person name="Barry K.W."/>
            <person name="Bonito G."/>
            <person name="Buee M."/>
            <person name="Carver A."/>
            <person name="Chen C."/>
            <person name="Cichocki N."/>
            <person name="Clum A."/>
            <person name="Culley D."/>
            <person name="Crous P.W."/>
            <person name="Fauchery L."/>
            <person name="Girlanda M."/>
            <person name="Hayes R.D."/>
            <person name="Keri Z."/>
            <person name="LaButti K."/>
            <person name="Lipzen A."/>
            <person name="Lombard V."/>
            <person name="Magnuson J."/>
            <person name="Maillard F."/>
            <person name="Murat C."/>
            <person name="Nolan M."/>
            <person name="Ohm R.A."/>
            <person name="Pangilinan J."/>
            <person name="Pereira M.F."/>
            <person name="Perotto S."/>
            <person name="Peter M."/>
            <person name="Pfister S."/>
            <person name="Riley R."/>
            <person name="Sitrit Y."/>
            <person name="Stielow J.B."/>
            <person name="Szollosi G."/>
            <person name="Zifcakova L."/>
            <person name="Stursova M."/>
            <person name="Spatafora J.W."/>
            <person name="Tedersoo L."/>
            <person name="Vaario L.M."/>
            <person name="Yamada A."/>
            <person name="Yan M."/>
            <person name="Wang P."/>
            <person name="Xu J."/>
            <person name="Bruns T."/>
            <person name="Baldrian P."/>
            <person name="Vilgalys R."/>
            <person name="Dunand C."/>
            <person name="Henrissat B."/>
            <person name="Grigoriev I.V."/>
            <person name="Hibbett D."/>
            <person name="Nagy L.G."/>
            <person name="Martin F.M."/>
        </authorList>
    </citation>
    <scope>NUCLEOTIDE SEQUENCE</scope>
    <source>
        <strain evidence="2">Prilba</strain>
    </source>
</reference>
<protein>
    <submittedName>
        <fullName evidence="2">Uncharacterized protein</fullName>
    </submittedName>
</protein>
<name>A0A9P5T4V8_9AGAM</name>
<reference evidence="2" key="1">
    <citation type="submission" date="2019-10" db="EMBL/GenBank/DDBJ databases">
        <authorList>
            <consortium name="DOE Joint Genome Institute"/>
            <person name="Kuo A."/>
            <person name="Miyauchi S."/>
            <person name="Kiss E."/>
            <person name="Drula E."/>
            <person name="Kohler A."/>
            <person name="Sanchez-Garcia M."/>
            <person name="Andreopoulos B."/>
            <person name="Barry K.W."/>
            <person name="Bonito G."/>
            <person name="Buee M."/>
            <person name="Carver A."/>
            <person name="Chen C."/>
            <person name="Cichocki N."/>
            <person name="Clum A."/>
            <person name="Culley D."/>
            <person name="Crous P.W."/>
            <person name="Fauchery L."/>
            <person name="Girlanda M."/>
            <person name="Hayes R."/>
            <person name="Keri Z."/>
            <person name="LaButti K."/>
            <person name="Lipzen A."/>
            <person name="Lombard V."/>
            <person name="Magnuson J."/>
            <person name="Maillard F."/>
            <person name="Morin E."/>
            <person name="Murat C."/>
            <person name="Nolan M."/>
            <person name="Ohm R."/>
            <person name="Pangilinan J."/>
            <person name="Pereira M."/>
            <person name="Perotto S."/>
            <person name="Peter M."/>
            <person name="Riley R."/>
            <person name="Sitrit Y."/>
            <person name="Stielow B."/>
            <person name="Szollosi G."/>
            <person name="Zifcakova L."/>
            <person name="Stursova M."/>
            <person name="Spatafora J.W."/>
            <person name="Tedersoo L."/>
            <person name="Vaario L.-M."/>
            <person name="Yamada A."/>
            <person name="Yan M."/>
            <person name="Wang P."/>
            <person name="Xu J."/>
            <person name="Bruns T."/>
            <person name="Baldrian P."/>
            <person name="Vilgalys R."/>
            <person name="Henrissat B."/>
            <person name="Grigoriev I.V."/>
            <person name="Hibbett D."/>
            <person name="Nagy L.G."/>
            <person name="Martin F.M."/>
        </authorList>
    </citation>
    <scope>NUCLEOTIDE SEQUENCE</scope>
    <source>
        <strain evidence="2">Prilba</strain>
    </source>
</reference>
<gene>
    <name evidence="2" type="ORF">DFH94DRAFT_760808</name>
</gene>
<accession>A0A9P5T4V8</accession>
<proteinExistence type="predicted"/>
<dbReference type="EMBL" id="WHVB01000016">
    <property type="protein sequence ID" value="KAF8475337.1"/>
    <property type="molecule type" value="Genomic_DNA"/>
</dbReference>
<feature type="region of interest" description="Disordered" evidence="1">
    <location>
        <begin position="1"/>
        <end position="36"/>
    </location>
</feature>